<comment type="caution">
    <text evidence="1">The sequence shown here is derived from an EMBL/GenBank/DDBJ whole genome shotgun (WGS) entry which is preliminary data.</text>
</comment>
<proteinExistence type="predicted"/>
<keyword evidence="2" id="KW-1185">Reference proteome</keyword>
<name>A0ABU8XAP0_9BURK</name>
<gene>
    <name evidence="1" type="ORF">WKW79_19585</name>
</gene>
<evidence type="ECO:0000313" key="1">
    <source>
        <dbReference type="EMBL" id="MEJ8856786.1"/>
    </source>
</evidence>
<dbReference type="RefSeq" id="WP_340336859.1">
    <property type="nucleotide sequence ID" value="NZ_JBBKZS010000008.1"/>
</dbReference>
<evidence type="ECO:0000313" key="2">
    <source>
        <dbReference type="Proteomes" id="UP001367030"/>
    </source>
</evidence>
<reference evidence="1 2" key="1">
    <citation type="submission" date="2024-03" db="EMBL/GenBank/DDBJ databases">
        <title>Novel species of the genus Variovorax.</title>
        <authorList>
            <person name="Liu Q."/>
            <person name="Xin Y.-H."/>
        </authorList>
    </citation>
    <scope>NUCLEOTIDE SEQUENCE [LARGE SCALE GENOMIC DNA]</scope>
    <source>
        <strain evidence="1 2">KACC 18901</strain>
    </source>
</reference>
<dbReference type="Proteomes" id="UP001367030">
    <property type="component" value="Unassembled WGS sequence"/>
</dbReference>
<organism evidence="1 2">
    <name type="scientific">Variovorax robiniae</name>
    <dbReference type="NCBI Taxonomy" id="1836199"/>
    <lineage>
        <taxon>Bacteria</taxon>
        <taxon>Pseudomonadati</taxon>
        <taxon>Pseudomonadota</taxon>
        <taxon>Betaproteobacteria</taxon>
        <taxon>Burkholderiales</taxon>
        <taxon>Comamonadaceae</taxon>
        <taxon>Variovorax</taxon>
    </lineage>
</organism>
<dbReference type="EMBL" id="JBBKZS010000008">
    <property type="protein sequence ID" value="MEJ8856786.1"/>
    <property type="molecule type" value="Genomic_DNA"/>
</dbReference>
<sequence length="188" mass="21265">MEASAIEFAEKWYVVERAVIDADAVDLHRAHVLARADSDRIAPGDPQVRDAPVAYGDPFTDMLLQSVRARVERATGLRLWPTYSYFRVYKRGSLLGAHVDRPACEISMTVNLGMDEDARWPIRIAGPTGIATVSLDPGDGLIYRGCDCYHWREPFMGDRLAQVFLHYVDREGPNAEWKFDKRPFLSPP</sequence>
<evidence type="ECO:0008006" key="3">
    <source>
        <dbReference type="Google" id="ProtNLM"/>
    </source>
</evidence>
<accession>A0ABU8XAP0</accession>
<protein>
    <recommendedName>
        <fullName evidence="3">Ferrochelatase</fullName>
    </recommendedName>
</protein>